<dbReference type="RefSeq" id="WP_116022002.1">
    <property type="nucleotide sequence ID" value="NZ_QTTT01000001.1"/>
</dbReference>
<organism evidence="2 3">
    <name type="scientific">Thermomonospora umbrina</name>
    <dbReference type="NCBI Taxonomy" id="111806"/>
    <lineage>
        <taxon>Bacteria</taxon>
        <taxon>Bacillati</taxon>
        <taxon>Actinomycetota</taxon>
        <taxon>Actinomycetes</taxon>
        <taxon>Streptosporangiales</taxon>
        <taxon>Thermomonosporaceae</taxon>
        <taxon>Thermomonospora</taxon>
    </lineage>
</organism>
<name>A0A3D9SQU8_9ACTN</name>
<comment type="caution">
    <text evidence="2">The sequence shown here is derived from an EMBL/GenBank/DDBJ whole genome shotgun (WGS) entry which is preliminary data.</text>
</comment>
<proteinExistence type="predicted"/>
<evidence type="ECO:0000313" key="3">
    <source>
        <dbReference type="Proteomes" id="UP000256661"/>
    </source>
</evidence>
<reference evidence="2 3" key="1">
    <citation type="submission" date="2018-08" db="EMBL/GenBank/DDBJ databases">
        <title>Sequencing the genomes of 1000 actinobacteria strains.</title>
        <authorList>
            <person name="Klenk H.-P."/>
        </authorList>
    </citation>
    <scope>NUCLEOTIDE SEQUENCE [LARGE SCALE GENOMIC DNA]</scope>
    <source>
        <strain evidence="2 3">DSM 43927</strain>
    </source>
</reference>
<protein>
    <submittedName>
        <fullName evidence="2">Uncharacterized protein</fullName>
    </submittedName>
</protein>
<dbReference type="EMBL" id="QTTT01000001">
    <property type="protein sequence ID" value="REE96343.1"/>
    <property type="molecule type" value="Genomic_DNA"/>
</dbReference>
<evidence type="ECO:0000313" key="2">
    <source>
        <dbReference type="EMBL" id="REE96343.1"/>
    </source>
</evidence>
<feature type="region of interest" description="Disordered" evidence="1">
    <location>
        <begin position="1"/>
        <end position="23"/>
    </location>
</feature>
<keyword evidence="3" id="KW-1185">Reference proteome</keyword>
<gene>
    <name evidence="2" type="ORF">DFJ69_1773</name>
</gene>
<dbReference type="OrthoDB" id="3477773at2"/>
<sequence>MGFEVRRYASGERRPKEADRSLPDPRHDLRLRCRIRLLALAADLDDLGVRPRLPDTIMPPYALRCWDPARQGPTFEVECARDRHGRLVFRALSTGEFLGDAENAIEPGDTGDLAQEIARRVLGGHRTPPGA</sequence>
<evidence type="ECO:0000256" key="1">
    <source>
        <dbReference type="SAM" id="MobiDB-lite"/>
    </source>
</evidence>
<accession>A0A3D9SQU8</accession>
<dbReference type="AlphaFoldDB" id="A0A3D9SQU8"/>
<dbReference type="Proteomes" id="UP000256661">
    <property type="component" value="Unassembled WGS sequence"/>
</dbReference>